<dbReference type="PANTHER" id="PTHR33993:SF14">
    <property type="entry name" value="GB|AAF24581.1"/>
    <property type="match status" value="1"/>
</dbReference>
<dbReference type="InterPro" id="IPR052164">
    <property type="entry name" value="Anthracycline_SecMetBiosynth"/>
</dbReference>
<protein>
    <submittedName>
        <fullName evidence="3">VOC family protein</fullName>
    </submittedName>
</protein>
<dbReference type="PROSITE" id="PS51819">
    <property type="entry name" value="VOC"/>
    <property type="match status" value="2"/>
</dbReference>
<keyword evidence="4" id="KW-1185">Reference proteome</keyword>
<dbReference type="CDD" id="cd07247">
    <property type="entry name" value="SgaA_N_like"/>
    <property type="match status" value="1"/>
</dbReference>
<reference evidence="4" key="1">
    <citation type="journal article" date="2019" name="Int. J. Syst. Evol. Microbiol.">
        <title>The Global Catalogue of Microorganisms (GCM) 10K type strain sequencing project: providing services to taxonomists for standard genome sequencing and annotation.</title>
        <authorList>
            <consortium name="The Broad Institute Genomics Platform"/>
            <consortium name="The Broad Institute Genome Sequencing Center for Infectious Disease"/>
            <person name="Wu L."/>
            <person name="Ma J."/>
        </authorList>
    </citation>
    <scope>NUCLEOTIDE SEQUENCE [LARGE SCALE GENOMIC DNA]</scope>
    <source>
        <strain evidence="4">CGMCC 4.7246</strain>
    </source>
</reference>
<organism evidence="3 4">
    <name type="scientific">Saccharothrix lopnurensis</name>
    <dbReference type="NCBI Taxonomy" id="1670621"/>
    <lineage>
        <taxon>Bacteria</taxon>
        <taxon>Bacillati</taxon>
        <taxon>Actinomycetota</taxon>
        <taxon>Actinomycetes</taxon>
        <taxon>Pseudonocardiales</taxon>
        <taxon>Pseudonocardiaceae</taxon>
        <taxon>Saccharothrix</taxon>
    </lineage>
</organism>
<evidence type="ECO:0000256" key="1">
    <source>
        <dbReference type="SAM" id="MobiDB-lite"/>
    </source>
</evidence>
<dbReference type="EMBL" id="JBHSQO010000003">
    <property type="protein sequence ID" value="MFC6088596.1"/>
    <property type="molecule type" value="Genomic_DNA"/>
</dbReference>
<dbReference type="PANTHER" id="PTHR33993">
    <property type="entry name" value="GLYOXALASE-RELATED"/>
    <property type="match status" value="1"/>
</dbReference>
<feature type="region of interest" description="Disordered" evidence="1">
    <location>
        <begin position="166"/>
        <end position="193"/>
    </location>
</feature>
<evidence type="ECO:0000313" key="4">
    <source>
        <dbReference type="Proteomes" id="UP001596220"/>
    </source>
</evidence>
<dbReference type="Pfam" id="PF00903">
    <property type="entry name" value="Glyoxalase"/>
    <property type="match status" value="2"/>
</dbReference>
<accession>A0ABW1NZR7</accession>
<dbReference type="Gene3D" id="3.10.180.10">
    <property type="entry name" value="2,3-Dihydroxybiphenyl 1,2-Dioxygenase, domain 1"/>
    <property type="match status" value="2"/>
</dbReference>
<dbReference type="SUPFAM" id="SSF54593">
    <property type="entry name" value="Glyoxalase/Bleomycin resistance protein/Dihydroxybiphenyl dioxygenase"/>
    <property type="match status" value="2"/>
</dbReference>
<dbReference type="InterPro" id="IPR037523">
    <property type="entry name" value="VOC_core"/>
</dbReference>
<feature type="domain" description="VOC" evidence="2">
    <location>
        <begin position="132"/>
        <end position="267"/>
    </location>
</feature>
<sequence>MPVPGTPAWVEVSAEDPAASREFYGRLLGWSFEVSLDPLNHGYTVARRGGELVAGLYEASEGVPPGWLLYLHAPDVDAVRDRVPALGGQVVAGPVDLPGAGRALLATDPTGAAVGFWQPTADRPLATGRTGALNRVELLTRDTTAAARFYGGVFGPEVFGQEVFGQEQRQPGPPGRSFTHDRGQHRAGERSRPAFAGAVPARWRSTRTPPSRWVVHFAVDPVAGVDAATELAIDLGGAVELPPFDSPHGRTAVLRDPCGARFSLVDPHQRVLEVGRSA</sequence>
<evidence type="ECO:0000313" key="3">
    <source>
        <dbReference type="EMBL" id="MFC6088596.1"/>
    </source>
</evidence>
<feature type="compositionally biased region" description="Basic and acidic residues" evidence="1">
    <location>
        <begin position="178"/>
        <end position="192"/>
    </location>
</feature>
<dbReference type="InterPro" id="IPR029068">
    <property type="entry name" value="Glyas_Bleomycin-R_OHBP_Dase"/>
</dbReference>
<dbReference type="Proteomes" id="UP001596220">
    <property type="component" value="Unassembled WGS sequence"/>
</dbReference>
<comment type="caution">
    <text evidence="3">The sequence shown here is derived from an EMBL/GenBank/DDBJ whole genome shotgun (WGS) entry which is preliminary data.</text>
</comment>
<feature type="domain" description="VOC" evidence="2">
    <location>
        <begin position="6"/>
        <end position="119"/>
    </location>
</feature>
<proteinExistence type="predicted"/>
<evidence type="ECO:0000259" key="2">
    <source>
        <dbReference type="PROSITE" id="PS51819"/>
    </source>
</evidence>
<dbReference type="InterPro" id="IPR004360">
    <property type="entry name" value="Glyas_Fos-R_dOase_dom"/>
</dbReference>
<name>A0ABW1NZR7_9PSEU</name>
<dbReference type="RefSeq" id="WP_380633229.1">
    <property type="nucleotide sequence ID" value="NZ_JBHSQO010000003.1"/>
</dbReference>
<gene>
    <name evidence="3" type="ORF">ACFP3R_04880</name>
</gene>